<dbReference type="EMBL" id="JAHHHV010000004">
    <property type="protein sequence ID" value="MBW4464023.1"/>
    <property type="molecule type" value="Genomic_DNA"/>
</dbReference>
<protein>
    <submittedName>
        <fullName evidence="4">Response regulator transcription factor</fullName>
    </submittedName>
</protein>
<evidence type="ECO:0000256" key="2">
    <source>
        <dbReference type="PROSITE-ProRule" id="PRU00169"/>
    </source>
</evidence>
<evidence type="ECO:0000313" key="5">
    <source>
        <dbReference type="Proteomes" id="UP000707356"/>
    </source>
</evidence>
<comment type="caution">
    <text evidence="4">The sequence shown here is derived from an EMBL/GenBank/DDBJ whole genome shotgun (WGS) entry which is preliminary data.</text>
</comment>
<evidence type="ECO:0000313" key="4">
    <source>
        <dbReference type="EMBL" id="MBW4464023.1"/>
    </source>
</evidence>
<dbReference type="GO" id="GO:0006355">
    <property type="term" value="P:regulation of DNA-templated transcription"/>
    <property type="evidence" value="ECO:0007669"/>
    <property type="project" value="TreeGrafter"/>
</dbReference>
<dbReference type="InterPro" id="IPR011006">
    <property type="entry name" value="CheY-like_superfamily"/>
</dbReference>
<dbReference type="PANTHER" id="PTHR48111:SF38">
    <property type="entry name" value="TWO-COMPONENT RESPONSE REGULATOR"/>
    <property type="match status" value="1"/>
</dbReference>
<dbReference type="Pfam" id="PF00072">
    <property type="entry name" value="Response_reg"/>
    <property type="match status" value="1"/>
</dbReference>
<dbReference type="GO" id="GO:0000156">
    <property type="term" value="F:phosphorelay response regulator activity"/>
    <property type="evidence" value="ECO:0007669"/>
    <property type="project" value="TreeGrafter"/>
</dbReference>
<keyword evidence="1" id="KW-0238">DNA-binding</keyword>
<sequence>MSQILIVEDEPRIAAFLEKGLQKHGYDTAVAIDGEEAIQMVQKDVFDLLLLDLGLPIKDGWTVLKELQQHDQPVPAVIILTARSGDGDRSQSLRLGAKDYLTKPFRFNDLLDRVKAILPS</sequence>
<name>A0A951U2W6_9CYAN</name>
<dbReference type="GO" id="GO:0032993">
    <property type="term" value="C:protein-DNA complex"/>
    <property type="evidence" value="ECO:0007669"/>
    <property type="project" value="TreeGrafter"/>
</dbReference>
<dbReference type="SUPFAM" id="SSF52172">
    <property type="entry name" value="CheY-like"/>
    <property type="match status" value="1"/>
</dbReference>
<reference evidence="4" key="2">
    <citation type="journal article" date="2022" name="Microbiol. Resour. Announc.">
        <title>Metagenome Sequencing to Explore Phylogenomics of Terrestrial Cyanobacteria.</title>
        <authorList>
            <person name="Ward R.D."/>
            <person name="Stajich J.E."/>
            <person name="Johansen J.R."/>
            <person name="Huntemann M."/>
            <person name="Clum A."/>
            <person name="Foster B."/>
            <person name="Foster B."/>
            <person name="Roux S."/>
            <person name="Palaniappan K."/>
            <person name="Varghese N."/>
            <person name="Mukherjee S."/>
            <person name="Reddy T.B.K."/>
            <person name="Daum C."/>
            <person name="Copeland A."/>
            <person name="Chen I.A."/>
            <person name="Ivanova N.N."/>
            <person name="Kyrpides N.C."/>
            <person name="Shapiro N."/>
            <person name="Eloe-Fadrosh E.A."/>
            <person name="Pietrasiak N."/>
        </authorList>
    </citation>
    <scope>NUCLEOTIDE SEQUENCE</scope>
    <source>
        <strain evidence="4">GSE-TBD4-15B</strain>
    </source>
</reference>
<dbReference type="PROSITE" id="PS50110">
    <property type="entry name" value="RESPONSE_REGULATORY"/>
    <property type="match status" value="1"/>
</dbReference>
<dbReference type="InterPro" id="IPR039420">
    <property type="entry name" value="WalR-like"/>
</dbReference>
<dbReference type="PANTHER" id="PTHR48111">
    <property type="entry name" value="REGULATOR OF RPOS"/>
    <property type="match status" value="1"/>
</dbReference>
<evidence type="ECO:0000256" key="1">
    <source>
        <dbReference type="ARBA" id="ARBA00023125"/>
    </source>
</evidence>
<dbReference type="Gene3D" id="3.40.50.2300">
    <property type="match status" value="1"/>
</dbReference>
<dbReference type="GO" id="GO:0005829">
    <property type="term" value="C:cytosol"/>
    <property type="evidence" value="ECO:0007669"/>
    <property type="project" value="TreeGrafter"/>
</dbReference>
<keyword evidence="2" id="KW-0597">Phosphoprotein</keyword>
<dbReference type="GO" id="GO:0000976">
    <property type="term" value="F:transcription cis-regulatory region binding"/>
    <property type="evidence" value="ECO:0007669"/>
    <property type="project" value="TreeGrafter"/>
</dbReference>
<dbReference type="AlphaFoldDB" id="A0A951U2W6"/>
<dbReference type="Proteomes" id="UP000707356">
    <property type="component" value="Unassembled WGS sequence"/>
</dbReference>
<proteinExistence type="predicted"/>
<gene>
    <name evidence="4" type="ORF">KME07_01105</name>
</gene>
<feature type="domain" description="Response regulatory" evidence="3">
    <location>
        <begin position="3"/>
        <end position="118"/>
    </location>
</feature>
<organism evidence="4 5">
    <name type="scientific">Pegethrix bostrychoides GSE-TBD4-15B</name>
    <dbReference type="NCBI Taxonomy" id="2839662"/>
    <lineage>
        <taxon>Bacteria</taxon>
        <taxon>Bacillati</taxon>
        <taxon>Cyanobacteriota</taxon>
        <taxon>Cyanophyceae</taxon>
        <taxon>Oculatellales</taxon>
        <taxon>Oculatellaceae</taxon>
        <taxon>Pegethrix</taxon>
    </lineage>
</organism>
<reference evidence="4" key="1">
    <citation type="submission" date="2021-05" db="EMBL/GenBank/DDBJ databases">
        <authorList>
            <person name="Pietrasiak N."/>
            <person name="Ward R."/>
            <person name="Stajich J.E."/>
            <person name="Kurbessoian T."/>
        </authorList>
    </citation>
    <scope>NUCLEOTIDE SEQUENCE</scope>
    <source>
        <strain evidence="4">GSE-TBD4-15B</strain>
    </source>
</reference>
<feature type="modified residue" description="4-aspartylphosphate" evidence="2">
    <location>
        <position position="52"/>
    </location>
</feature>
<dbReference type="SMART" id="SM00448">
    <property type="entry name" value="REC"/>
    <property type="match status" value="1"/>
</dbReference>
<evidence type="ECO:0000259" key="3">
    <source>
        <dbReference type="PROSITE" id="PS50110"/>
    </source>
</evidence>
<accession>A0A951U2W6</accession>
<dbReference type="InterPro" id="IPR001789">
    <property type="entry name" value="Sig_transdc_resp-reg_receiver"/>
</dbReference>